<dbReference type="NCBIfam" id="TIGR00254">
    <property type="entry name" value="GGDEF"/>
    <property type="match status" value="1"/>
</dbReference>
<gene>
    <name evidence="3" type="primary">cph28</name>
    <name evidence="3" type="ORF">AXFE_34230</name>
</gene>
<dbReference type="Pfam" id="PF00990">
    <property type="entry name" value="GGDEF"/>
    <property type="match status" value="1"/>
</dbReference>
<dbReference type="InterPro" id="IPR000014">
    <property type="entry name" value="PAS"/>
</dbReference>
<evidence type="ECO:0000259" key="2">
    <source>
        <dbReference type="PROSITE" id="PS50887"/>
    </source>
</evidence>
<dbReference type="SUPFAM" id="SSF55785">
    <property type="entry name" value="PYP-like sensor domain (PAS domain)"/>
    <property type="match status" value="1"/>
</dbReference>
<dbReference type="AlphaFoldDB" id="A0A0D8HCT0"/>
<dbReference type="InterPro" id="IPR000160">
    <property type="entry name" value="GGDEF_dom"/>
</dbReference>
<dbReference type="NCBIfam" id="TIGR00229">
    <property type="entry name" value="sensory_box"/>
    <property type="match status" value="1"/>
</dbReference>
<dbReference type="InterPro" id="IPR050469">
    <property type="entry name" value="Diguanylate_Cyclase"/>
</dbReference>
<dbReference type="PROSITE" id="PS50112">
    <property type="entry name" value="PAS"/>
    <property type="match status" value="1"/>
</dbReference>
<dbReference type="SMART" id="SM00091">
    <property type="entry name" value="PAS"/>
    <property type="match status" value="2"/>
</dbReference>
<keyword evidence="4" id="KW-1185">Reference proteome</keyword>
<dbReference type="GO" id="GO:1902201">
    <property type="term" value="P:negative regulation of bacterial-type flagellum-dependent cell motility"/>
    <property type="evidence" value="ECO:0007669"/>
    <property type="project" value="TreeGrafter"/>
</dbReference>
<dbReference type="GO" id="GO:0052621">
    <property type="term" value="F:diguanylate cyclase activity"/>
    <property type="evidence" value="ECO:0007669"/>
    <property type="project" value="TreeGrafter"/>
</dbReference>
<evidence type="ECO:0000313" key="3">
    <source>
        <dbReference type="EMBL" id="KJF15738.1"/>
    </source>
</evidence>
<sequence>MDAGIPESCAMVDAVRKSVFEFLAIFGADGKFREVNSLLAQLLGLTIEEVEGRSLLDVIHPDDIPRTVASLFALESGKNEVAFETRFAPSDGVFRHIQWVGRQLSDSTLFWAVGRETSEFHRVLAESQDYRLRLELAIGLEISTMWEFDFKTKRITWEPTIAALLGLALELVPQDLDQFLNVVNPKDRALLALAMATLESNGSIEVGIWIGQSVGGRYLSVRGKVLDRTRRGKALRAIGLLIDKTAEKAMEERMLSMAMSDGLTGIANRRSFDGSLRSEWRRCKRALDPITLVMIDIDNFKMFNDTYGHLVGDEAIRAIASSLLALLNREGDFVARFGGEEFAMILPATDFDGAKKVGEKIVREIRKIKLSQASDWNFSVSVGTATTTSLKDPGRSVDLLSKSDEALYEAKHEGKDRWVSKTL</sequence>
<dbReference type="PROSITE" id="PS50887">
    <property type="entry name" value="GGDEF"/>
    <property type="match status" value="1"/>
</dbReference>
<evidence type="ECO:0000259" key="1">
    <source>
        <dbReference type="PROSITE" id="PS50112"/>
    </source>
</evidence>
<dbReference type="InterPro" id="IPR013655">
    <property type="entry name" value="PAS_fold_3"/>
</dbReference>
<dbReference type="Proteomes" id="UP000032360">
    <property type="component" value="Unassembled WGS sequence"/>
</dbReference>
<dbReference type="SMART" id="SM00267">
    <property type="entry name" value="GGDEF"/>
    <property type="match status" value="1"/>
</dbReference>
<feature type="domain" description="GGDEF" evidence="2">
    <location>
        <begin position="288"/>
        <end position="423"/>
    </location>
</feature>
<dbReference type="SUPFAM" id="SSF55073">
    <property type="entry name" value="Nucleotide cyclase"/>
    <property type="match status" value="1"/>
</dbReference>
<name>A0A0D8HCT0_9ACTN</name>
<dbReference type="PANTHER" id="PTHR45138">
    <property type="entry name" value="REGULATORY COMPONENTS OF SENSORY TRANSDUCTION SYSTEM"/>
    <property type="match status" value="1"/>
</dbReference>
<dbReference type="GO" id="GO:0043709">
    <property type="term" value="P:cell adhesion involved in single-species biofilm formation"/>
    <property type="evidence" value="ECO:0007669"/>
    <property type="project" value="TreeGrafter"/>
</dbReference>
<protein>
    <submittedName>
        <fullName evidence="3">Phytochrome-like protein cph2</fullName>
    </submittedName>
</protein>
<dbReference type="Gene3D" id="3.30.450.20">
    <property type="entry name" value="PAS domain"/>
    <property type="match status" value="2"/>
</dbReference>
<accession>A0A0D8HCT0</accession>
<reference evidence="3 4" key="1">
    <citation type="submission" date="2015-01" db="EMBL/GenBank/DDBJ databases">
        <title>Draft genome of the acidophilic iron oxidizer Acidithrix ferrooxidans strain Py-F3.</title>
        <authorList>
            <person name="Poehlein A."/>
            <person name="Eisen S."/>
            <person name="Schloemann M."/>
            <person name="Johnson B.D."/>
            <person name="Daniel R."/>
            <person name="Muehling M."/>
        </authorList>
    </citation>
    <scope>NUCLEOTIDE SEQUENCE [LARGE SCALE GENOMIC DNA]</scope>
    <source>
        <strain evidence="3 4">Py-F3</strain>
    </source>
</reference>
<dbReference type="PATRIC" id="fig|1280514.3.peg.4596"/>
<feature type="domain" description="PAS" evidence="1">
    <location>
        <begin position="8"/>
        <end position="63"/>
    </location>
</feature>
<comment type="caution">
    <text evidence="3">The sequence shown here is derived from an EMBL/GenBank/DDBJ whole genome shotgun (WGS) entry which is preliminary data.</text>
</comment>
<dbReference type="Gene3D" id="3.30.70.270">
    <property type="match status" value="1"/>
</dbReference>
<dbReference type="STRING" id="1280514.AXFE_34230"/>
<evidence type="ECO:0000313" key="4">
    <source>
        <dbReference type="Proteomes" id="UP000032360"/>
    </source>
</evidence>
<dbReference type="Pfam" id="PF08447">
    <property type="entry name" value="PAS_3"/>
    <property type="match status" value="1"/>
</dbReference>
<proteinExistence type="predicted"/>
<dbReference type="InterPro" id="IPR043128">
    <property type="entry name" value="Rev_trsase/Diguanyl_cyclase"/>
</dbReference>
<dbReference type="GO" id="GO:0005886">
    <property type="term" value="C:plasma membrane"/>
    <property type="evidence" value="ECO:0007669"/>
    <property type="project" value="TreeGrafter"/>
</dbReference>
<dbReference type="FunFam" id="3.30.70.270:FF:000001">
    <property type="entry name" value="Diguanylate cyclase domain protein"/>
    <property type="match status" value="1"/>
</dbReference>
<dbReference type="CDD" id="cd00130">
    <property type="entry name" value="PAS"/>
    <property type="match status" value="1"/>
</dbReference>
<dbReference type="InterPro" id="IPR035965">
    <property type="entry name" value="PAS-like_dom_sf"/>
</dbReference>
<dbReference type="InterPro" id="IPR029787">
    <property type="entry name" value="Nucleotide_cyclase"/>
</dbReference>
<dbReference type="EMBL" id="JXYS01000129">
    <property type="protein sequence ID" value="KJF15738.1"/>
    <property type="molecule type" value="Genomic_DNA"/>
</dbReference>
<dbReference type="PANTHER" id="PTHR45138:SF9">
    <property type="entry name" value="DIGUANYLATE CYCLASE DGCM-RELATED"/>
    <property type="match status" value="1"/>
</dbReference>
<dbReference type="CDD" id="cd01949">
    <property type="entry name" value="GGDEF"/>
    <property type="match status" value="1"/>
</dbReference>
<organism evidence="3 4">
    <name type="scientific">Acidithrix ferrooxidans</name>
    <dbReference type="NCBI Taxonomy" id="1280514"/>
    <lineage>
        <taxon>Bacteria</taxon>
        <taxon>Bacillati</taxon>
        <taxon>Actinomycetota</taxon>
        <taxon>Acidimicrobiia</taxon>
        <taxon>Acidimicrobiales</taxon>
        <taxon>Acidimicrobiaceae</taxon>
        <taxon>Acidithrix</taxon>
    </lineage>
</organism>